<accession>A0A1B0D313</accession>
<dbReference type="Pfam" id="PF00043">
    <property type="entry name" value="GST_C"/>
    <property type="match status" value="1"/>
</dbReference>
<dbReference type="VEuPathDB" id="VectorBase:PPAI001736"/>
<name>A0A1B0D313_PHLPP</name>
<evidence type="ECO:0000313" key="2">
    <source>
        <dbReference type="EnsemblMetazoa" id="PPAI001736-PA"/>
    </source>
</evidence>
<dbReference type="GO" id="GO:0005737">
    <property type="term" value="C:cytoplasm"/>
    <property type="evidence" value="ECO:0007669"/>
    <property type="project" value="TreeGrafter"/>
</dbReference>
<reference evidence="2" key="1">
    <citation type="submission" date="2022-08" db="UniProtKB">
        <authorList>
            <consortium name="EnsemblMetazoa"/>
        </authorList>
    </citation>
    <scope>IDENTIFICATION</scope>
    <source>
        <strain evidence="2">Israel</strain>
    </source>
</reference>
<organism evidence="2 3">
    <name type="scientific">Phlebotomus papatasi</name>
    <name type="common">Sandfly</name>
    <dbReference type="NCBI Taxonomy" id="29031"/>
    <lineage>
        <taxon>Eukaryota</taxon>
        <taxon>Metazoa</taxon>
        <taxon>Ecdysozoa</taxon>
        <taxon>Arthropoda</taxon>
        <taxon>Hexapoda</taxon>
        <taxon>Insecta</taxon>
        <taxon>Pterygota</taxon>
        <taxon>Neoptera</taxon>
        <taxon>Endopterygota</taxon>
        <taxon>Diptera</taxon>
        <taxon>Nematocera</taxon>
        <taxon>Psychodoidea</taxon>
        <taxon>Psychodidae</taxon>
        <taxon>Phlebotomus</taxon>
        <taxon>Phlebotomus</taxon>
    </lineage>
</organism>
<keyword evidence="3" id="KW-1185">Reference proteome</keyword>
<sequence length="306" mass="34825">MINIIAFYLAELRVNSELLPAPASCAWVFPLLGAQHKIDQYVTFLVGDRISLADICVFCTLFHLFENLLDAAERANYISLTRWFNTILNQPQVKAVNPKFQLCTKPLEFDPAKYAEFVAKTGDHGGDREEGQKKKQEKQPKQEKKEQPKKEKEPEPVEELDAVEAALLEEPKSKDPFDSLPNPSTRTAGVCELCVRSWVMGLGGDFDELLQVLEFDDLDEVEVGEDEFAETPLTPARVFGLSLRCIKSELTTLDWQIRPDNWAFFDAPKNKNLPSKMPSFEDKSVKYSKELPKPIQFFEEIIKNHG</sequence>
<dbReference type="CDD" id="cd03181">
    <property type="entry name" value="GST_C_EF1Bgamma_like"/>
    <property type="match status" value="1"/>
</dbReference>
<proteinExistence type="predicted"/>
<dbReference type="EnsemblMetazoa" id="PPAI001736-RA">
    <property type="protein sequence ID" value="PPAI001736-PA"/>
    <property type="gene ID" value="PPAI001736"/>
</dbReference>
<feature type="compositionally biased region" description="Basic and acidic residues" evidence="1">
    <location>
        <begin position="121"/>
        <end position="155"/>
    </location>
</feature>
<dbReference type="InterPro" id="IPR010987">
    <property type="entry name" value="Glutathione-S-Trfase_C-like"/>
</dbReference>
<dbReference type="EMBL" id="AJVK01023167">
    <property type="status" value="NOT_ANNOTATED_CDS"/>
    <property type="molecule type" value="Genomic_DNA"/>
</dbReference>
<dbReference type="VEuPathDB" id="VectorBase:PPAPM1_010159"/>
<dbReference type="Gene3D" id="1.20.1050.10">
    <property type="match status" value="1"/>
</dbReference>
<dbReference type="Proteomes" id="UP000092462">
    <property type="component" value="Unassembled WGS sequence"/>
</dbReference>
<dbReference type="PROSITE" id="PS50405">
    <property type="entry name" value="GST_CTER"/>
    <property type="match status" value="1"/>
</dbReference>
<dbReference type="PANTHER" id="PTHR43986">
    <property type="entry name" value="ELONGATION FACTOR 1-GAMMA"/>
    <property type="match status" value="1"/>
</dbReference>
<dbReference type="AlphaFoldDB" id="A0A1B0D313"/>
<feature type="region of interest" description="Disordered" evidence="1">
    <location>
        <begin position="121"/>
        <end position="158"/>
    </location>
</feature>
<dbReference type="InterPro" id="IPR050802">
    <property type="entry name" value="EF-GSTs"/>
</dbReference>
<dbReference type="GO" id="GO:0005634">
    <property type="term" value="C:nucleus"/>
    <property type="evidence" value="ECO:0007669"/>
    <property type="project" value="TreeGrafter"/>
</dbReference>
<dbReference type="PANTHER" id="PTHR43986:SF1">
    <property type="entry name" value="ELONGATION FACTOR 1-GAMMA"/>
    <property type="match status" value="1"/>
</dbReference>
<dbReference type="GO" id="GO:0006414">
    <property type="term" value="P:translational elongation"/>
    <property type="evidence" value="ECO:0007669"/>
    <property type="project" value="TreeGrafter"/>
</dbReference>
<evidence type="ECO:0000256" key="1">
    <source>
        <dbReference type="SAM" id="MobiDB-lite"/>
    </source>
</evidence>
<dbReference type="SUPFAM" id="SSF47616">
    <property type="entry name" value="GST C-terminal domain-like"/>
    <property type="match status" value="1"/>
</dbReference>
<dbReference type="InterPro" id="IPR004046">
    <property type="entry name" value="GST_C"/>
</dbReference>
<protein>
    <submittedName>
        <fullName evidence="2">Uncharacterized protein</fullName>
    </submittedName>
</protein>
<evidence type="ECO:0000313" key="3">
    <source>
        <dbReference type="Proteomes" id="UP000092462"/>
    </source>
</evidence>
<dbReference type="InterPro" id="IPR036282">
    <property type="entry name" value="Glutathione-S-Trfase_C_sf"/>
</dbReference>